<gene>
    <name evidence="2" type="ORF">ABZ508_34810</name>
</gene>
<evidence type="ECO:0000313" key="2">
    <source>
        <dbReference type="EMBL" id="MEU0712533.1"/>
    </source>
</evidence>
<dbReference type="InterPro" id="IPR006311">
    <property type="entry name" value="TAT_signal"/>
</dbReference>
<evidence type="ECO:0000256" key="1">
    <source>
        <dbReference type="SAM" id="SignalP"/>
    </source>
</evidence>
<accession>A0ABV2WGR2</accession>
<organism evidence="2 3">
    <name type="scientific">Streptomyces lavendulocolor</name>
    <dbReference type="NCBI Taxonomy" id="67316"/>
    <lineage>
        <taxon>Bacteria</taxon>
        <taxon>Bacillati</taxon>
        <taxon>Actinomycetota</taxon>
        <taxon>Actinomycetes</taxon>
        <taxon>Kitasatosporales</taxon>
        <taxon>Streptomycetaceae</taxon>
        <taxon>Streptomyces</taxon>
    </lineage>
</organism>
<keyword evidence="3" id="KW-1185">Reference proteome</keyword>
<sequence>MSQQRLSRRGILAGATGAGAALVAGSAAGTASAADAPAPSPYPIKPPHQIEAEVLVDYLRLRPWSDGANRYKTAGQFPNENSALSWGAPGHPEQFSAFAQCSSFLTMVLQRAYGTGTAYGWATREYFAQHFRTEPGKFYPTAEKFREGFANAAAVPHFTAVTKPVNLRPGDLVAFDYDPETTTEPYTGHIVMIRERKGTLASPADRQVGEGVVPYVFEIIDCTSDPHGNPAASAGAEATYRGFPDTRIEEPAEGASGWTEHNGVGYGHIVFYADPTTKLFAGYRWSVNSSTARRAADRPIAAARVHLG</sequence>
<feature type="signal peptide" evidence="1">
    <location>
        <begin position="1"/>
        <end position="33"/>
    </location>
</feature>
<evidence type="ECO:0008006" key="4">
    <source>
        <dbReference type="Google" id="ProtNLM"/>
    </source>
</evidence>
<comment type="caution">
    <text evidence="2">The sequence shown here is derived from an EMBL/GenBank/DDBJ whole genome shotgun (WGS) entry which is preliminary data.</text>
</comment>
<keyword evidence="1" id="KW-0732">Signal</keyword>
<reference evidence="2 3" key="1">
    <citation type="submission" date="2024-06" db="EMBL/GenBank/DDBJ databases">
        <title>The Natural Products Discovery Center: Release of the First 8490 Sequenced Strains for Exploring Actinobacteria Biosynthetic Diversity.</title>
        <authorList>
            <person name="Kalkreuter E."/>
            <person name="Kautsar S.A."/>
            <person name="Yang D."/>
            <person name="Bader C.D."/>
            <person name="Teijaro C.N."/>
            <person name="Fluegel L."/>
            <person name="Davis C.M."/>
            <person name="Simpson J.R."/>
            <person name="Lauterbach L."/>
            <person name="Steele A.D."/>
            <person name="Gui C."/>
            <person name="Meng S."/>
            <person name="Li G."/>
            <person name="Viehrig K."/>
            <person name="Ye F."/>
            <person name="Su P."/>
            <person name="Kiefer A.F."/>
            <person name="Nichols A."/>
            <person name="Cepeda A.J."/>
            <person name="Yan W."/>
            <person name="Fan B."/>
            <person name="Jiang Y."/>
            <person name="Adhikari A."/>
            <person name="Zheng C.-J."/>
            <person name="Schuster L."/>
            <person name="Cowan T.M."/>
            <person name="Smanski M.J."/>
            <person name="Chevrette M.G."/>
            <person name="De Carvalho L.P.S."/>
            <person name="Shen B."/>
        </authorList>
    </citation>
    <scope>NUCLEOTIDE SEQUENCE [LARGE SCALE GENOMIC DNA]</scope>
    <source>
        <strain evidence="2 3">NPDC006337</strain>
    </source>
</reference>
<evidence type="ECO:0000313" key="3">
    <source>
        <dbReference type="Proteomes" id="UP001550378"/>
    </source>
</evidence>
<dbReference type="EMBL" id="JBEXZR010000064">
    <property type="protein sequence ID" value="MEU0712533.1"/>
    <property type="molecule type" value="Genomic_DNA"/>
</dbReference>
<dbReference type="Proteomes" id="UP001550378">
    <property type="component" value="Unassembled WGS sequence"/>
</dbReference>
<feature type="chain" id="PRO_5046632545" description="Peptidase C51 domain-containing protein" evidence="1">
    <location>
        <begin position="34"/>
        <end position="308"/>
    </location>
</feature>
<dbReference type="PROSITE" id="PS51318">
    <property type="entry name" value="TAT"/>
    <property type="match status" value="1"/>
</dbReference>
<protein>
    <recommendedName>
        <fullName evidence="4">Peptidase C51 domain-containing protein</fullName>
    </recommendedName>
</protein>
<proteinExistence type="predicted"/>
<name>A0ABV2WGR2_9ACTN</name>
<dbReference type="RefSeq" id="WP_359658553.1">
    <property type="nucleotide sequence ID" value="NZ_JBEXZP010000354.1"/>
</dbReference>